<dbReference type="InterPro" id="IPR029071">
    <property type="entry name" value="Ubiquitin-like_domsf"/>
</dbReference>
<dbReference type="GO" id="GO:0006915">
    <property type="term" value="P:apoptotic process"/>
    <property type="evidence" value="ECO:0007669"/>
    <property type="project" value="UniProtKB-KW"/>
</dbReference>
<feature type="region of interest" description="Disordered" evidence="23">
    <location>
        <begin position="368"/>
        <end position="409"/>
    </location>
</feature>
<dbReference type="InterPro" id="IPR000626">
    <property type="entry name" value="Ubiquitin-like_dom"/>
</dbReference>
<evidence type="ECO:0000256" key="8">
    <source>
        <dbReference type="ARBA" id="ARBA00022525"/>
    </source>
</evidence>
<dbReference type="Pfam" id="PF20960">
    <property type="entry name" value="Bag6_BAGS"/>
    <property type="match status" value="1"/>
</dbReference>
<keyword evidence="16" id="KW-0007">Acetylation</keyword>
<comment type="function">
    <text evidence="21">Involved in DNA damage-induced apoptosis: following DNA damage, accumulates in the nucleus and forms a complex with p300/EP300, enhancing p300/EP300-mediated p53/TP53 acetylation leading to increase p53/TP53 transcriptional activity. When nuclear, may also act as a component of some chromatin regulator complex that regulates histone 3 'Lys-4' dimethylation (H3K4me2).</text>
</comment>
<feature type="region of interest" description="Disordered" evidence="23">
    <location>
        <begin position="203"/>
        <end position="260"/>
    </location>
</feature>
<feature type="compositionally biased region" description="Low complexity" evidence="23">
    <location>
        <begin position="211"/>
        <end position="224"/>
    </location>
</feature>
<dbReference type="GeneTree" id="ENSGT00390000016199"/>
<feature type="compositionally biased region" description="Low complexity" evidence="23">
    <location>
        <begin position="96"/>
        <end position="115"/>
    </location>
</feature>
<feature type="compositionally biased region" description="Polar residues" evidence="23">
    <location>
        <begin position="392"/>
        <end position="404"/>
    </location>
</feature>
<evidence type="ECO:0000256" key="6">
    <source>
        <dbReference type="ARBA" id="ARBA00022448"/>
    </source>
</evidence>
<keyword evidence="6" id="KW-0813">Transport</keyword>
<evidence type="ECO:0000256" key="17">
    <source>
        <dbReference type="ARBA" id="ARBA00023186"/>
    </source>
</evidence>
<feature type="compositionally biased region" description="Polar residues" evidence="23">
    <location>
        <begin position="624"/>
        <end position="633"/>
    </location>
</feature>
<dbReference type="InterPro" id="IPR048926">
    <property type="entry name" value="Bag6_BAGS"/>
</dbReference>
<feature type="region of interest" description="Disordered" evidence="23">
    <location>
        <begin position="596"/>
        <end position="634"/>
    </location>
</feature>
<comment type="function">
    <text evidence="1">Released extracellularly via exosomes, it is a ligand of the natural killer/NK cells receptor NCR3 and stimulates NK cells cytotoxicity. It may thereby trigger NK cells cytotoxicity against neighboring tumor cells and immature myeloid dendritic cells (DC).</text>
</comment>
<accession>A0A3P8PZK2</accession>
<keyword evidence="15" id="KW-0744">Spermatogenesis</keyword>
<feature type="compositionally biased region" description="Low complexity" evidence="23">
    <location>
        <begin position="610"/>
        <end position="623"/>
    </location>
</feature>
<dbReference type="SUPFAM" id="SSF54236">
    <property type="entry name" value="Ubiquitin-like"/>
    <property type="match status" value="1"/>
</dbReference>
<dbReference type="GO" id="GO:0006325">
    <property type="term" value="P:chromatin organization"/>
    <property type="evidence" value="ECO:0007669"/>
    <property type="project" value="UniProtKB-KW"/>
</dbReference>
<dbReference type="GO" id="GO:0002376">
    <property type="term" value="P:immune system process"/>
    <property type="evidence" value="ECO:0007669"/>
    <property type="project" value="UniProtKB-KW"/>
</dbReference>
<keyword evidence="13" id="KW-0156">Chromatin regulator</keyword>
<dbReference type="Proteomes" id="UP000265100">
    <property type="component" value="Chromosome 22"/>
</dbReference>
<evidence type="ECO:0000313" key="26">
    <source>
        <dbReference type="Proteomes" id="UP000265100"/>
    </source>
</evidence>
<dbReference type="GO" id="GO:0007283">
    <property type="term" value="P:spermatogenesis"/>
    <property type="evidence" value="ECO:0007669"/>
    <property type="project" value="UniProtKB-KW"/>
</dbReference>
<evidence type="ECO:0000256" key="14">
    <source>
        <dbReference type="ARBA" id="ARBA00022859"/>
    </source>
</evidence>
<feature type="compositionally biased region" description="Low complexity" evidence="23">
    <location>
        <begin position="539"/>
        <end position="553"/>
    </location>
</feature>
<evidence type="ECO:0000256" key="4">
    <source>
        <dbReference type="ARBA" id="ARBA00004550"/>
    </source>
</evidence>
<dbReference type="GO" id="GO:0051787">
    <property type="term" value="F:misfolded protein binding"/>
    <property type="evidence" value="ECO:0007669"/>
    <property type="project" value="TreeGrafter"/>
</dbReference>
<evidence type="ECO:0000256" key="18">
    <source>
        <dbReference type="ARBA" id="ARBA00023242"/>
    </source>
</evidence>
<dbReference type="SMART" id="SM00213">
    <property type="entry name" value="UBQ"/>
    <property type="match status" value="1"/>
</dbReference>
<keyword evidence="12" id="KW-0221">Differentiation</keyword>
<sequence>MTESSGMIEVTVKTLDSQSRIYKVRGEVILTVKQFKEHIASSVEIPVVKQRLIYQGRVLQDDRTLTKYNVDGKVIHLVERAPPQATVLSFGGAGVSTDGAEGGSSSSSHASSQGAPHDRNGNSYVMLGSFNLPVNMMDSQQIQVGSRPAVSTGSGSNGSMDVQINLDRSVESEPRVRLQLAENLLRDAHSLIHSLEGVPSATSAHSEAGMLPSSLSPTPLSSSLRRPEAPQVVLTSSPPAASASTQTERPAITGPNHPSPAEFVEVLSEVRRVEERLRPFIERTHSILGAATSADYNNNTREREEDQRILNLVGDALRLLGITLVVLGDLRCNLGTSPPRHLYAVGPLAHYNHPVLLQMHLGTTVTMTSNGRQATDGQQQTFQGTDQSDQQATGQTLPLQANGTNRGGPRVIRITHQTMEPVVMMQMNIDGTCAPIPGQPNAAASQQPGTTPAHFTELPPEFMQAIVHQFSHQPTAMAAAPSAAHPVHMISGSDSTPSAQTAASPLLPNTPVQGRVVITRPSLSTHITQPVGNTINLRATGGQQPGQGTALGPSSLTQMISGLVGQLLMLEQPGQCHYVTSCSSNSQSSLSASSMFVSSTASPPFPSANTSGQTSTRTTSTTSVGQPAETSPEGNMAQLLGSLLGAAGLGGPASGLAPSITVTLPGVPGFFQSMSDLAPVTTGVVSAQPPAPGPRASLLHQSIGPAPSQTGSSPAGDSLSPDLFSGIMQGVLSTMMSSFGAQQGNGESIAQFIQRLSQTNNLFAPGSGDAVGFFGDLLSLVCQSFSMVDMVLLLHGNAQPLRRIRPQLTDFFTEHYLQEQEPSDANIAAAAEDLINGLEDYIAESFATVTVREGVDIIQTNLSFFRQQFTQMATHILRCHDHMFGPRLLLLCTHSLFECLALNLYCLGGEHRSLTAVINQHIRRMSADVNPSLVNWLTNMMSMRLHIILEHNPVTEDQIQHYVIHLQVINRNSVEQIFLLTSPLGQMEDSSSPAAATTAEEAMVSTGEGEAPAPGLSVDGSSQCSSGPRAGHDEVAPEMEPWAAAVPPEWVPIIRRDMLSQRKIKAQPPLSDAYLHGMPAKRRKVRTCEGPHLSLSDAVSRAARAVGVLPVSSPNSLQVELESPEIQDAYAKQVKCDITQRVRDDPDFTGQRFPNTHRAFSVEDS</sequence>
<feature type="region of interest" description="Disordered" evidence="23">
    <location>
        <begin position="1143"/>
        <end position="1165"/>
    </location>
</feature>
<feature type="region of interest" description="Disordered" evidence="23">
    <location>
        <begin position="89"/>
        <end position="122"/>
    </location>
</feature>
<evidence type="ECO:0000256" key="10">
    <source>
        <dbReference type="ARBA" id="ARBA00022703"/>
    </source>
</evidence>
<dbReference type="Pfam" id="PF00240">
    <property type="entry name" value="ubiquitin"/>
    <property type="match status" value="1"/>
</dbReference>
<keyword evidence="7" id="KW-0963">Cytoplasm</keyword>
<evidence type="ECO:0000256" key="5">
    <source>
        <dbReference type="ARBA" id="ARBA00021614"/>
    </source>
</evidence>
<dbReference type="Bgee" id="ENSACLG00000015233">
    <property type="expression patterns" value="Expressed in muscle tissue and 8 other cell types or tissues"/>
</dbReference>
<dbReference type="GO" id="GO:0031593">
    <property type="term" value="F:polyubiquitin modification-dependent protein binding"/>
    <property type="evidence" value="ECO:0007669"/>
    <property type="project" value="TreeGrafter"/>
</dbReference>
<dbReference type="PANTHER" id="PTHR15204:SF0">
    <property type="entry name" value="LARGE PROLINE-RICH PROTEIN BAG6"/>
    <property type="match status" value="1"/>
</dbReference>
<keyword evidence="18" id="KW-0539">Nucleus</keyword>
<dbReference type="InterPro" id="IPR019954">
    <property type="entry name" value="Ubiquitin_CS"/>
</dbReference>
<keyword evidence="11" id="KW-0677">Repeat</keyword>
<proteinExistence type="predicted"/>
<dbReference type="OrthoDB" id="1885901at2759"/>
<comment type="subunit">
    <text evidence="22">Component of the BAG6/BAT3 complex, also named BAT3 complex, at least composed of BAG6, UBL4A and GET4/TRC35. Interacts with GET4; the interaction is direct and localizes BAG6 in the cytosol. Interacts with UBL4A; the interaction is direct and required for UBL4A protein stability. Interacts with AIFM1. Interacts with HSPA2. Interacts with CTCFL. Interacts with p300/EP300. Interacts (via ubiquitin-like domain) with RNF126; required for BAG6-dependent ubiquitination of proteins mislocalized to the cytosol. Interacts (via ubiquitin-like domain) with SGTA; SGTA competes with RNF126 by binding the same region of BAG6, thereby promoting deubiquitination of BAG6-target proteins and rescuing them from degradation. Interacts with ricin A chain. Interacts with VCP and AMFR; both form the VCP/p97-AMFR/gp78 complex. Interacts with SYVN1. Interacts with USP13; the interaction is direct and may mediate UBL4A deubiquitination. Interacts with ZFAND2B. Interacts with KPNA2. Interacts with UBQLN4.</text>
</comment>
<dbReference type="GO" id="GO:0005576">
    <property type="term" value="C:extracellular region"/>
    <property type="evidence" value="ECO:0007669"/>
    <property type="project" value="UniProtKB-SubCell"/>
</dbReference>
<feature type="compositionally biased region" description="Low complexity" evidence="23">
    <location>
        <begin position="373"/>
        <end position="391"/>
    </location>
</feature>
<dbReference type="CDD" id="cd01809">
    <property type="entry name" value="Ubl_BAG6"/>
    <property type="match status" value="1"/>
</dbReference>
<keyword evidence="17" id="KW-0143">Chaperone</keyword>
<evidence type="ECO:0000256" key="23">
    <source>
        <dbReference type="SAM" id="MobiDB-lite"/>
    </source>
</evidence>
<evidence type="ECO:0000256" key="16">
    <source>
        <dbReference type="ARBA" id="ARBA00022990"/>
    </source>
</evidence>
<evidence type="ECO:0000256" key="19">
    <source>
        <dbReference type="ARBA" id="ARBA00029739"/>
    </source>
</evidence>
<dbReference type="AlphaFoldDB" id="A0A3P8PZK2"/>
<evidence type="ECO:0000313" key="25">
    <source>
        <dbReference type="Ensembl" id="ENSACLP00000022477.2"/>
    </source>
</evidence>
<evidence type="ECO:0000256" key="7">
    <source>
        <dbReference type="ARBA" id="ARBA00022490"/>
    </source>
</evidence>
<evidence type="ECO:0000256" key="3">
    <source>
        <dbReference type="ARBA" id="ARBA00004514"/>
    </source>
</evidence>
<dbReference type="PANTHER" id="PTHR15204">
    <property type="entry name" value="LARGE PROLINE-RICH PROTEIN BAG6"/>
    <property type="match status" value="1"/>
</dbReference>
<dbReference type="GO" id="GO:0030154">
    <property type="term" value="P:cell differentiation"/>
    <property type="evidence" value="ECO:0007669"/>
    <property type="project" value="UniProtKB-KW"/>
</dbReference>
<dbReference type="PROSITE" id="PS50053">
    <property type="entry name" value="UBIQUITIN_2"/>
    <property type="match status" value="1"/>
</dbReference>
<reference evidence="25" key="4">
    <citation type="submission" date="2025-09" db="UniProtKB">
        <authorList>
            <consortium name="Ensembl"/>
        </authorList>
    </citation>
    <scope>IDENTIFICATION</scope>
</reference>
<dbReference type="GO" id="GO:0071818">
    <property type="term" value="C:BAT3 complex"/>
    <property type="evidence" value="ECO:0007669"/>
    <property type="project" value="TreeGrafter"/>
</dbReference>
<evidence type="ECO:0000256" key="15">
    <source>
        <dbReference type="ARBA" id="ARBA00022871"/>
    </source>
</evidence>
<feature type="domain" description="Ubiquitin-like" evidence="24">
    <location>
        <begin position="8"/>
        <end position="71"/>
    </location>
</feature>
<evidence type="ECO:0000256" key="1">
    <source>
        <dbReference type="ARBA" id="ARBA00002067"/>
    </source>
</evidence>
<dbReference type="Ensembl" id="ENSACLT00000023004.2">
    <property type="protein sequence ID" value="ENSACLP00000022477.2"/>
    <property type="gene ID" value="ENSACLG00000015233.2"/>
</dbReference>
<evidence type="ECO:0000256" key="13">
    <source>
        <dbReference type="ARBA" id="ARBA00022853"/>
    </source>
</evidence>
<dbReference type="OMA" id="FNEHYLQ"/>
<protein>
    <recommendedName>
        <fullName evidence="5">Large proline-rich protein BAG6</fullName>
    </recommendedName>
    <alternativeName>
        <fullName evidence="20">BCL2-associated athanogene 6</fullName>
    </alternativeName>
    <alternativeName>
        <fullName evidence="19">HLA-B-associated transcript 3</fullName>
    </alternativeName>
</protein>
<organism evidence="25 26">
    <name type="scientific">Astatotilapia calliptera</name>
    <name type="common">Eastern happy</name>
    <name type="synonym">Chromis callipterus</name>
    <dbReference type="NCBI Taxonomy" id="8154"/>
    <lineage>
        <taxon>Eukaryota</taxon>
        <taxon>Metazoa</taxon>
        <taxon>Chordata</taxon>
        <taxon>Craniata</taxon>
        <taxon>Vertebrata</taxon>
        <taxon>Euteleostomi</taxon>
        <taxon>Actinopterygii</taxon>
        <taxon>Neopterygii</taxon>
        <taxon>Teleostei</taxon>
        <taxon>Neoteleostei</taxon>
        <taxon>Acanthomorphata</taxon>
        <taxon>Ovalentaria</taxon>
        <taxon>Cichlomorphae</taxon>
        <taxon>Cichliformes</taxon>
        <taxon>Cichlidae</taxon>
        <taxon>African cichlids</taxon>
        <taxon>Pseudocrenilabrinae</taxon>
        <taxon>Haplochromini</taxon>
        <taxon>Astatotilapia</taxon>
    </lineage>
</organism>
<evidence type="ECO:0000259" key="24">
    <source>
        <dbReference type="PROSITE" id="PS50053"/>
    </source>
</evidence>
<evidence type="ECO:0000256" key="22">
    <source>
        <dbReference type="ARBA" id="ARBA00046936"/>
    </source>
</evidence>
<keyword evidence="26" id="KW-1185">Reference proteome</keyword>
<evidence type="ECO:0000256" key="11">
    <source>
        <dbReference type="ARBA" id="ARBA00022737"/>
    </source>
</evidence>
<evidence type="ECO:0000256" key="12">
    <source>
        <dbReference type="ARBA" id="ARBA00022782"/>
    </source>
</evidence>
<comment type="subcellular location">
    <subcellularLocation>
        <location evidence="3">Cytoplasm</location>
        <location evidence="3">Cytosol</location>
    </subcellularLocation>
    <subcellularLocation>
        <location evidence="2">Nucleus</location>
    </subcellularLocation>
    <subcellularLocation>
        <location evidence="4">Secreted</location>
        <location evidence="4">Extracellular exosome</location>
    </subcellularLocation>
</comment>
<feature type="region of interest" description="Disordered" evidence="23">
    <location>
        <begin position="686"/>
        <end position="719"/>
    </location>
</feature>
<dbReference type="Gene3D" id="3.10.20.90">
    <property type="entry name" value="Phosphatidylinositol 3-kinase Catalytic Subunit, Chain A, domain 1"/>
    <property type="match status" value="1"/>
</dbReference>
<keyword evidence="9" id="KW-0597">Phosphoprotein</keyword>
<keyword evidence="10" id="KW-0053">Apoptosis</keyword>
<reference evidence="25 26" key="1">
    <citation type="submission" date="2018-05" db="EMBL/GenBank/DDBJ databases">
        <authorList>
            <person name="Datahose"/>
        </authorList>
    </citation>
    <scope>NUCLEOTIDE SEQUENCE</scope>
</reference>
<evidence type="ECO:0000256" key="9">
    <source>
        <dbReference type="ARBA" id="ARBA00022553"/>
    </source>
</evidence>
<reference evidence="26" key="2">
    <citation type="submission" date="2023-03" db="EMBL/GenBank/DDBJ databases">
        <authorList>
            <consortium name="Wellcome Sanger Institute Data Sharing"/>
        </authorList>
    </citation>
    <scope>NUCLEOTIDE SEQUENCE [LARGE SCALE GENOMIC DNA]</scope>
</reference>
<dbReference type="GO" id="GO:0005634">
    <property type="term" value="C:nucleus"/>
    <property type="evidence" value="ECO:0007669"/>
    <property type="project" value="UniProtKB-SubCell"/>
</dbReference>
<keyword evidence="8" id="KW-0964">Secreted</keyword>
<keyword evidence="14" id="KW-0391">Immunity</keyword>
<feature type="region of interest" description="Disordered" evidence="23">
    <location>
        <begin position="986"/>
        <end position="1034"/>
    </location>
</feature>
<dbReference type="GO" id="GO:0036503">
    <property type="term" value="P:ERAD pathway"/>
    <property type="evidence" value="ECO:0007669"/>
    <property type="project" value="TreeGrafter"/>
</dbReference>
<evidence type="ECO:0000256" key="21">
    <source>
        <dbReference type="ARBA" id="ARBA00046003"/>
    </source>
</evidence>
<feature type="region of interest" description="Disordered" evidence="23">
    <location>
        <begin position="535"/>
        <end position="554"/>
    </location>
</feature>
<dbReference type="Pfam" id="PF12057">
    <property type="entry name" value="BAG6"/>
    <property type="match status" value="1"/>
</dbReference>
<evidence type="ECO:0000256" key="2">
    <source>
        <dbReference type="ARBA" id="ARBA00004123"/>
    </source>
</evidence>
<dbReference type="InterPro" id="IPR021925">
    <property type="entry name" value="BAG6"/>
</dbReference>
<name>A0A3P8PZK2_ASTCA</name>
<evidence type="ECO:0000256" key="20">
    <source>
        <dbReference type="ARBA" id="ARBA00030033"/>
    </source>
</evidence>
<dbReference type="PROSITE" id="PS00299">
    <property type="entry name" value="UBIQUITIN_1"/>
    <property type="match status" value="1"/>
</dbReference>
<reference evidence="25" key="3">
    <citation type="submission" date="2025-08" db="UniProtKB">
        <authorList>
            <consortium name="Ensembl"/>
        </authorList>
    </citation>
    <scope>IDENTIFICATION</scope>
</reference>